<evidence type="ECO:0000313" key="1">
    <source>
        <dbReference type="EMBL" id="KRZ02557.1"/>
    </source>
</evidence>
<accession>A0A0V1GWI6</accession>
<name>A0A0V1GWI6_9BILA</name>
<gene>
    <name evidence="1" type="ORF">T11_12664</name>
</gene>
<reference evidence="1 2" key="1">
    <citation type="submission" date="2015-01" db="EMBL/GenBank/DDBJ databases">
        <title>Evolution of Trichinella species and genotypes.</title>
        <authorList>
            <person name="Korhonen P.K."/>
            <person name="Edoardo P."/>
            <person name="Giuseppe L.R."/>
            <person name="Gasser R.B."/>
        </authorList>
    </citation>
    <scope>NUCLEOTIDE SEQUENCE [LARGE SCALE GENOMIC DNA]</scope>
    <source>
        <strain evidence="1">ISS1029</strain>
    </source>
</reference>
<evidence type="ECO:0000313" key="2">
    <source>
        <dbReference type="Proteomes" id="UP000055024"/>
    </source>
</evidence>
<sequence>MDSLLEEHKECTSFENRYQVDIKNTTAQNTHLHDNRCKIVCKVKLSKTCKSEMCDCTVITFKSIDIDLFMKKLTDDIIDDKVPFVM</sequence>
<comment type="caution">
    <text evidence="1">The sequence shown here is derived from an EMBL/GenBank/DDBJ whole genome shotgun (WGS) entry which is preliminary data.</text>
</comment>
<dbReference type="Proteomes" id="UP000055024">
    <property type="component" value="Unassembled WGS sequence"/>
</dbReference>
<dbReference type="EMBL" id="JYDP01000224">
    <property type="protein sequence ID" value="KRZ02557.1"/>
    <property type="molecule type" value="Genomic_DNA"/>
</dbReference>
<keyword evidence="2" id="KW-1185">Reference proteome</keyword>
<dbReference type="AlphaFoldDB" id="A0A0V1GWI6"/>
<protein>
    <submittedName>
        <fullName evidence="1">Uncharacterized protein</fullName>
    </submittedName>
</protein>
<proteinExistence type="predicted"/>
<organism evidence="1 2">
    <name type="scientific">Trichinella zimbabwensis</name>
    <dbReference type="NCBI Taxonomy" id="268475"/>
    <lineage>
        <taxon>Eukaryota</taxon>
        <taxon>Metazoa</taxon>
        <taxon>Ecdysozoa</taxon>
        <taxon>Nematoda</taxon>
        <taxon>Enoplea</taxon>
        <taxon>Dorylaimia</taxon>
        <taxon>Trichinellida</taxon>
        <taxon>Trichinellidae</taxon>
        <taxon>Trichinella</taxon>
    </lineage>
</organism>